<protein>
    <submittedName>
        <fullName evidence="1">Uncharacterized protein</fullName>
    </submittedName>
</protein>
<dbReference type="Proteomes" id="UP001054945">
    <property type="component" value="Unassembled WGS sequence"/>
</dbReference>
<evidence type="ECO:0000313" key="1">
    <source>
        <dbReference type="EMBL" id="GIY73666.1"/>
    </source>
</evidence>
<dbReference type="EMBL" id="BPLR01015112">
    <property type="protein sequence ID" value="GIY73666.1"/>
    <property type="molecule type" value="Genomic_DNA"/>
</dbReference>
<evidence type="ECO:0000313" key="2">
    <source>
        <dbReference type="Proteomes" id="UP001054945"/>
    </source>
</evidence>
<comment type="caution">
    <text evidence="1">The sequence shown here is derived from an EMBL/GenBank/DDBJ whole genome shotgun (WGS) entry which is preliminary data.</text>
</comment>
<dbReference type="AlphaFoldDB" id="A0AAV4VV62"/>
<accession>A0AAV4VV62</accession>
<gene>
    <name evidence="1" type="ORF">CEXT_743391</name>
</gene>
<name>A0AAV4VV62_CAEEX</name>
<organism evidence="1 2">
    <name type="scientific">Caerostris extrusa</name>
    <name type="common">Bark spider</name>
    <name type="synonym">Caerostris bankana</name>
    <dbReference type="NCBI Taxonomy" id="172846"/>
    <lineage>
        <taxon>Eukaryota</taxon>
        <taxon>Metazoa</taxon>
        <taxon>Ecdysozoa</taxon>
        <taxon>Arthropoda</taxon>
        <taxon>Chelicerata</taxon>
        <taxon>Arachnida</taxon>
        <taxon>Araneae</taxon>
        <taxon>Araneomorphae</taxon>
        <taxon>Entelegynae</taxon>
        <taxon>Araneoidea</taxon>
        <taxon>Araneidae</taxon>
        <taxon>Caerostris</taxon>
    </lineage>
</organism>
<keyword evidence="2" id="KW-1185">Reference proteome</keyword>
<sequence length="96" mass="11219">MLLFPKDCKSVKGRWKFRGSFSLPDAAETPSIIAYYRCCFSIDLGKSLKYFAGLSGGIENGVLCWRRTDLFKWWKSFVHYNFVRPEFIVRGLVLPW</sequence>
<proteinExistence type="predicted"/>
<reference evidence="1 2" key="1">
    <citation type="submission" date="2021-06" db="EMBL/GenBank/DDBJ databases">
        <title>Caerostris extrusa draft genome.</title>
        <authorList>
            <person name="Kono N."/>
            <person name="Arakawa K."/>
        </authorList>
    </citation>
    <scope>NUCLEOTIDE SEQUENCE [LARGE SCALE GENOMIC DNA]</scope>
</reference>